<reference evidence="1" key="1">
    <citation type="journal article" date="2019" name="Sci. Rep.">
        <title>Draft genome of Tanacetum cinerariifolium, the natural source of mosquito coil.</title>
        <authorList>
            <person name="Yamashiro T."/>
            <person name="Shiraishi A."/>
            <person name="Satake H."/>
            <person name="Nakayama K."/>
        </authorList>
    </citation>
    <scope>NUCLEOTIDE SEQUENCE</scope>
</reference>
<feature type="non-terminal residue" evidence="1">
    <location>
        <position position="1"/>
    </location>
</feature>
<comment type="caution">
    <text evidence="1">The sequence shown here is derived from an EMBL/GenBank/DDBJ whole genome shotgun (WGS) entry which is preliminary data.</text>
</comment>
<proteinExistence type="predicted"/>
<dbReference type="AlphaFoldDB" id="A0A699TZU3"/>
<name>A0A699TZU3_TANCI</name>
<sequence length="95" mass="10249">EHLALTDSFALHVVDPVPSVGNIEAFETDESAPTPPSPRSPQIVIPLFQTRLRRAQKTARPQTPIPFPSNTKVAKLLTLPTPPPSPLTLLSSPLP</sequence>
<dbReference type="EMBL" id="BKCJ011293744">
    <property type="protein sequence ID" value="GFD16515.1"/>
    <property type="molecule type" value="Genomic_DNA"/>
</dbReference>
<accession>A0A699TZU3</accession>
<organism evidence="1">
    <name type="scientific">Tanacetum cinerariifolium</name>
    <name type="common">Dalmatian daisy</name>
    <name type="synonym">Chrysanthemum cinerariifolium</name>
    <dbReference type="NCBI Taxonomy" id="118510"/>
    <lineage>
        <taxon>Eukaryota</taxon>
        <taxon>Viridiplantae</taxon>
        <taxon>Streptophyta</taxon>
        <taxon>Embryophyta</taxon>
        <taxon>Tracheophyta</taxon>
        <taxon>Spermatophyta</taxon>
        <taxon>Magnoliopsida</taxon>
        <taxon>eudicotyledons</taxon>
        <taxon>Gunneridae</taxon>
        <taxon>Pentapetalae</taxon>
        <taxon>asterids</taxon>
        <taxon>campanulids</taxon>
        <taxon>Asterales</taxon>
        <taxon>Asteraceae</taxon>
        <taxon>Asteroideae</taxon>
        <taxon>Anthemideae</taxon>
        <taxon>Anthemidinae</taxon>
        <taxon>Tanacetum</taxon>
    </lineage>
</organism>
<protein>
    <submittedName>
        <fullName evidence="1">Uncharacterized protein</fullName>
    </submittedName>
</protein>
<gene>
    <name evidence="1" type="ORF">Tci_888484</name>
</gene>
<evidence type="ECO:0000313" key="1">
    <source>
        <dbReference type="EMBL" id="GFD16515.1"/>
    </source>
</evidence>